<dbReference type="RefSeq" id="WP_218111565.1">
    <property type="nucleotide sequence ID" value="NZ_CP065383.1"/>
</dbReference>
<dbReference type="KEGG" id="alam:RT761_02310"/>
<dbReference type="Pfam" id="PF01420">
    <property type="entry name" value="Methylase_S"/>
    <property type="match status" value="2"/>
</dbReference>
<proteinExistence type="inferred from homology"/>
<dbReference type="InterPro" id="IPR000055">
    <property type="entry name" value="Restrct_endonuc_typeI_TRD"/>
</dbReference>
<keyword evidence="2" id="KW-0680">Restriction system</keyword>
<evidence type="ECO:0000313" key="5">
    <source>
        <dbReference type="EMBL" id="QPM69082.1"/>
    </source>
</evidence>
<reference evidence="5 6" key="1">
    <citation type="journal article" date="2021" name="Nat. Commun.">
        <title>Isolation of a member of the candidate phylum Atribacteria reveals a unique cell membrane structure.</title>
        <authorList>
            <person name="Taiki K."/>
            <person name="Nobu M.K."/>
            <person name="Kusada H."/>
            <person name="Meng X.-Y."/>
            <person name="Hosoki N."/>
            <person name="Uematsu K."/>
            <person name="Yoshioka H."/>
            <person name="Kamagata Y."/>
            <person name="Tamaki H."/>
        </authorList>
    </citation>
    <scope>NUCLEOTIDE SEQUENCE [LARGE SCALE GENOMIC DNA]</scope>
    <source>
        <strain evidence="5 6">RT761</strain>
    </source>
</reference>
<dbReference type="InterPro" id="IPR044946">
    <property type="entry name" value="Restrct_endonuc_typeI_TRD_sf"/>
</dbReference>
<dbReference type="PANTHER" id="PTHR43140">
    <property type="entry name" value="TYPE-1 RESTRICTION ENZYME ECOKI SPECIFICITY PROTEIN"/>
    <property type="match status" value="1"/>
</dbReference>
<dbReference type="PANTHER" id="PTHR43140:SF1">
    <property type="entry name" value="TYPE I RESTRICTION ENZYME ECOKI SPECIFICITY SUBUNIT"/>
    <property type="match status" value="1"/>
</dbReference>
<dbReference type="AlphaFoldDB" id="A0A7T1AND0"/>
<dbReference type="GO" id="GO:0009307">
    <property type="term" value="P:DNA restriction-modification system"/>
    <property type="evidence" value="ECO:0007669"/>
    <property type="project" value="UniProtKB-KW"/>
</dbReference>
<gene>
    <name evidence="5" type="primary">hsdS</name>
    <name evidence="5" type="ORF">RT761_02310</name>
</gene>
<accession>A0A7T1AND0</accession>
<organism evidence="5 6">
    <name type="scientific">Atribacter laminatus</name>
    <dbReference type="NCBI Taxonomy" id="2847778"/>
    <lineage>
        <taxon>Bacteria</taxon>
        <taxon>Pseudomonadati</taxon>
        <taxon>Atribacterota</taxon>
        <taxon>Atribacteria</taxon>
        <taxon>Atribacterales</taxon>
        <taxon>Atribacteraceae</taxon>
        <taxon>Atribacter</taxon>
    </lineage>
</organism>
<dbReference type="InterPro" id="IPR051212">
    <property type="entry name" value="Type-I_RE_S_subunit"/>
</dbReference>
<feature type="domain" description="Type I restriction modification DNA specificity" evidence="4">
    <location>
        <begin position="267"/>
        <end position="410"/>
    </location>
</feature>
<evidence type="ECO:0000313" key="6">
    <source>
        <dbReference type="Proteomes" id="UP000594463"/>
    </source>
</evidence>
<dbReference type="Gene3D" id="3.90.220.20">
    <property type="entry name" value="DNA methylase specificity domains"/>
    <property type="match status" value="2"/>
</dbReference>
<evidence type="ECO:0000256" key="1">
    <source>
        <dbReference type="ARBA" id="ARBA00010923"/>
    </source>
</evidence>
<comment type="similarity">
    <text evidence="1">Belongs to the type-I restriction system S methylase family.</text>
</comment>
<protein>
    <submittedName>
        <fullName evidence="5">Type-1 restriction enzyme EcoKI specificity protein</fullName>
    </submittedName>
</protein>
<dbReference type="REBASE" id="457851">
    <property type="entry name" value="S.Aba761ORF2312P"/>
</dbReference>
<evidence type="ECO:0000256" key="2">
    <source>
        <dbReference type="ARBA" id="ARBA00022747"/>
    </source>
</evidence>
<name>A0A7T1AND0_ATRLM</name>
<keyword evidence="6" id="KW-1185">Reference proteome</keyword>
<dbReference type="SUPFAM" id="SSF116734">
    <property type="entry name" value="DNA methylase specificity domain"/>
    <property type="match status" value="2"/>
</dbReference>
<keyword evidence="3" id="KW-0238">DNA-binding</keyword>
<feature type="domain" description="Type I restriction modification DNA specificity" evidence="4">
    <location>
        <begin position="47"/>
        <end position="200"/>
    </location>
</feature>
<sequence>MEFNSDLPALPKGWVWATFEGIASNDKNAIVDGPFGSNLKVSDYIDDENGIPVLTTRNLEYGYDKQFVRYISRDKFLELKRSEVKGGDILVAKIGSCGKAAIYPENLQSAMIPANLLKMTVYPDINKLYVFYFLNSRFFKKELENITTATAQPAFNVTKFRKLHLPLPPLPEQYRIVNKIEELFTKLDAGVDALKKIKIQLKRYRQVVLKNAFEGKLTQQWREAHKEELEPASVLLEKIKEQRKKGSKEKFKELPPIDTSELPELPEGWVWTLLENCVEILDNQRVPVNSKDREKRKGDIPYYGATGQVGWIDDFIFDDELILLGEDGSPFLDPHKSKAYIIRGKSWVNNHAHVLKAIFGVTINAILCHYLNIFDFHNYVSGTTRLKLNQSQMRQIPIPLPPLLEQHQIVVEIESRLSVADHLDKVVEQSLKQAEKLHQSILKQAFEGKLVPQDPTDEPAEKLLERIKVEKEIMGLASQKSRRKK</sequence>
<dbReference type="GO" id="GO:0003677">
    <property type="term" value="F:DNA binding"/>
    <property type="evidence" value="ECO:0007669"/>
    <property type="project" value="UniProtKB-KW"/>
</dbReference>
<evidence type="ECO:0000259" key="4">
    <source>
        <dbReference type="Pfam" id="PF01420"/>
    </source>
</evidence>
<evidence type="ECO:0000256" key="3">
    <source>
        <dbReference type="ARBA" id="ARBA00023125"/>
    </source>
</evidence>
<dbReference type="Proteomes" id="UP000594463">
    <property type="component" value="Chromosome"/>
</dbReference>
<dbReference type="EMBL" id="CP065383">
    <property type="protein sequence ID" value="QPM69082.1"/>
    <property type="molecule type" value="Genomic_DNA"/>
</dbReference>
<dbReference type="CDD" id="cd17262">
    <property type="entry name" value="RMtype1_S_Aco12261I-TRD2-CR2"/>
    <property type="match status" value="1"/>
</dbReference>